<dbReference type="PATRIC" id="fig|1664069.3.peg.87"/>
<dbReference type="EMBL" id="LECW02000010">
    <property type="protein sequence ID" value="KRT94526.1"/>
    <property type="molecule type" value="Genomic_DNA"/>
</dbReference>
<reference evidence="3 5" key="3">
    <citation type="submission" date="2023-03" db="EMBL/GenBank/DDBJ databases">
        <title>Agriculturally important microbes genome sequencing.</title>
        <authorList>
            <person name="Dunlap C."/>
        </authorList>
    </citation>
    <scope>NUCLEOTIDE SEQUENCE [LARGE SCALE GENOMIC DNA]</scope>
    <source>
        <strain evidence="3 5">CBP-3203</strain>
    </source>
</reference>
<comment type="caution">
    <text evidence="2">The sequence shown here is derived from an EMBL/GenBank/DDBJ whole genome shotgun (WGS) entry which is preliminary data.</text>
</comment>
<dbReference type="Proteomes" id="UP000036168">
    <property type="component" value="Unassembled WGS sequence"/>
</dbReference>
<organism evidence="2 4">
    <name type="scientific">Bacillus glycinifermentans</name>
    <dbReference type="NCBI Taxonomy" id="1664069"/>
    <lineage>
        <taxon>Bacteria</taxon>
        <taxon>Bacillati</taxon>
        <taxon>Bacillota</taxon>
        <taxon>Bacilli</taxon>
        <taxon>Bacillales</taxon>
        <taxon>Bacillaceae</taxon>
        <taxon>Bacillus</taxon>
    </lineage>
</organism>
<gene>
    <name evidence="2" type="ORF">AB447_214835</name>
    <name evidence="3" type="ORF">P8828_18460</name>
</gene>
<keyword evidence="1" id="KW-0812">Transmembrane</keyword>
<feature type="transmembrane region" description="Helical" evidence="1">
    <location>
        <begin position="31"/>
        <end position="47"/>
    </location>
</feature>
<reference evidence="2" key="2">
    <citation type="submission" date="2015-10" db="EMBL/GenBank/DDBJ databases">
        <authorList>
            <person name="Gilbert D.G."/>
        </authorList>
    </citation>
    <scope>NUCLEOTIDE SEQUENCE</scope>
    <source>
        <strain evidence="2">GO-13</strain>
    </source>
</reference>
<dbReference type="Proteomes" id="UP001341297">
    <property type="component" value="Unassembled WGS sequence"/>
</dbReference>
<name>A0A0J6HX85_9BACI</name>
<reference evidence="2 4" key="1">
    <citation type="journal article" date="2015" name="Int. J. Syst. Evol. Microbiol.">
        <title>Bacillus glycinifermentans sp. nov., isolated from fermented soybean paste.</title>
        <authorList>
            <person name="Kim S.J."/>
            <person name="Dunlap C.A."/>
            <person name="Kwon S.W."/>
            <person name="Rooney A.P."/>
        </authorList>
    </citation>
    <scope>NUCLEOTIDE SEQUENCE [LARGE SCALE GENOMIC DNA]</scope>
    <source>
        <strain evidence="2 4">GO-13</strain>
    </source>
</reference>
<feature type="transmembrane region" description="Helical" evidence="1">
    <location>
        <begin position="6"/>
        <end position="24"/>
    </location>
</feature>
<proteinExistence type="predicted"/>
<keyword evidence="5" id="KW-1185">Reference proteome</keyword>
<evidence type="ECO:0000313" key="2">
    <source>
        <dbReference type="EMBL" id="KRT94526.1"/>
    </source>
</evidence>
<protein>
    <recommendedName>
        <fullName evidence="6">Holin</fullName>
    </recommendedName>
</protein>
<dbReference type="AlphaFoldDB" id="A0A0J6HX85"/>
<keyword evidence="1" id="KW-0472">Membrane</keyword>
<evidence type="ECO:0000313" key="5">
    <source>
        <dbReference type="Proteomes" id="UP001341297"/>
    </source>
</evidence>
<dbReference type="STRING" id="1664069.BGLY_1059"/>
<sequence length="94" mass="10319">MGFSDVAFVPLITGLVHMVSLLGIQKRFLPVFAIVFGICISLFLTTGNWKEDMAVGICLGLSSIGFYSGSKNVLTTKKEEFEHEDLFGSGTRRK</sequence>
<keyword evidence="1" id="KW-1133">Transmembrane helix</keyword>
<evidence type="ECO:0008006" key="6">
    <source>
        <dbReference type="Google" id="ProtNLM"/>
    </source>
</evidence>
<evidence type="ECO:0000313" key="4">
    <source>
        <dbReference type="Proteomes" id="UP000036168"/>
    </source>
</evidence>
<dbReference type="RefSeq" id="WP_048405683.1">
    <property type="nucleotide sequence ID" value="NZ_CP023481.1"/>
</dbReference>
<evidence type="ECO:0000313" key="3">
    <source>
        <dbReference type="EMBL" id="MEC0486766.1"/>
    </source>
</evidence>
<accession>A0A0J6HX85</accession>
<evidence type="ECO:0000256" key="1">
    <source>
        <dbReference type="SAM" id="Phobius"/>
    </source>
</evidence>
<dbReference type="OrthoDB" id="2925715at2"/>
<dbReference type="EMBL" id="JARRTL010000024">
    <property type="protein sequence ID" value="MEC0486766.1"/>
    <property type="molecule type" value="Genomic_DNA"/>
</dbReference>